<keyword evidence="8" id="KW-1185">Reference proteome</keyword>
<dbReference type="AlphaFoldDB" id="A0A7V8GNN9"/>
<comment type="caution">
    <text evidence="3">Lacks conserved residue(s) required for the propagation of feature annotation.</text>
</comment>
<comment type="caution">
    <text evidence="7">The sequence shown here is derived from an EMBL/GenBank/DDBJ whole genome shotgun (WGS) entry which is preliminary data.</text>
</comment>
<comment type="similarity">
    <text evidence="3 4">In the C-terminal section; belongs to the PPC synthetase family.</text>
</comment>
<dbReference type="SUPFAM" id="SSF102645">
    <property type="entry name" value="CoaB-like"/>
    <property type="match status" value="1"/>
</dbReference>
<dbReference type="EMBL" id="MWIP01000004">
    <property type="protein sequence ID" value="KAF1687062.1"/>
    <property type="molecule type" value="Genomic_DNA"/>
</dbReference>
<evidence type="ECO:0000313" key="7">
    <source>
        <dbReference type="EMBL" id="KAF1687062.1"/>
    </source>
</evidence>
<name>A0A7V8GNN9_9GAMM</name>
<dbReference type="EC" id="4.1.1.36" evidence="3"/>
<dbReference type="EC" id="6.3.2.5" evidence="3"/>
<dbReference type="GO" id="GO:0004632">
    <property type="term" value="F:phosphopantothenate--cysteine ligase activity"/>
    <property type="evidence" value="ECO:0007669"/>
    <property type="project" value="UniProtKB-UniRule"/>
</dbReference>
<comment type="pathway">
    <text evidence="3 4">Cofactor biosynthesis; coenzyme A biosynthesis; CoA from (R)-pantothenate: step 2/5.</text>
</comment>
<dbReference type="Proteomes" id="UP000462066">
    <property type="component" value="Unassembled WGS sequence"/>
</dbReference>
<keyword evidence="3" id="KW-0511">Multifunctional enzyme</keyword>
<keyword evidence="3 4" id="KW-0285">Flavoprotein</keyword>
<comment type="catalytic activity">
    <reaction evidence="3 4">
        <text>(R)-4'-phosphopantothenate + L-cysteine + CTP = N-[(R)-4-phosphopantothenoyl]-L-cysteine + CMP + diphosphate + H(+)</text>
        <dbReference type="Rhea" id="RHEA:19397"/>
        <dbReference type="ChEBI" id="CHEBI:10986"/>
        <dbReference type="ChEBI" id="CHEBI:15378"/>
        <dbReference type="ChEBI" id="CHEBI:33019"/>
        <dbReference type="ChEBI" id="CHEBI:35235"/>
        <dbReference type="ChEBI" id="CHEBI:37563"/>
        <dbReference type="ChEBI" id="CHEBI:59458"/>
        <dbReference type="ChEBI" id="CHEBI:60377"/>
        <dbReference type="EC" id="6.3.2.5"/>
    </reaction>
</comment>
<comment type="pathway">
    <text evidence="3 4">Cofactor biosynthesis; coenzyme A biosynthesis; CoA from (R)-pantothenate: step 3/5.</text>
</comment>
<dbReference type="Gene3D" id="3.40.50.10300">
    <property type="entry name" value="CoaB-like"/>
    <property type="match status" value="1"/>
</dbReference>
<dbReference type="GO" id="GO:0015941">
    <property type="term" value="P:pantothenate catabolic process"/>
    <property type="evidence" value="ECO:0007669"/>
    <property type="project" value="InterPro"/>
</dbReference>
<dbReference type="InterPro" id="IPR003382">
    <property type="entry name" value="Flavoprotein"/>
</dbReference>
<keyword evidence="3 4" id="KW-0288">FMN</keyword>
<feature type="binding site" evidence="3">
    <location>
        <position position="323"/>
    </location>
    <ligand>
        <name>CTP</name>
        <dbReference type="ChEBI" id="CHEBI:37563"/>
    </ligand>
</feature>
<evidence type="ECO:0000259" key="5">
    <source>
        <dbReference type="Pfam" id="PF02441"/>
    </source>
</evidence>
<evidence type="ECO:0000259" key="6">
    <source>
        <dbReference type="Pfam" id="PF04127"/>
    </source>
</evidence>
<feature type="binding site" evidence="3">
    <location>
        <position position="379"/>
    </location>
    <ligand>
        <name>CTP</name>
        <dbReference type="ChEBI" id="CHEBI:37563"/>
    </ligand>
</feature>
<feature type="binding site" evidence="3">
    <location>
        <position position="375"/>
    </location>
    <ligand>
        <name>CTP</name>
        <dbReference type="ChEBI" id="CHEBI:37563"/>
    </ligand>
</feature>
<comment type="similarity">
    <text evidence="3 4">In the N-terminal section; belongs to the HFCD (homo-oligomeric flavin containing Cys decarboxylase) superfamily.</text>
</comment>
<dbReference type="GO" id="GO:0046872">
    <property type="term" value="F:metal ion binding"/>
    <property type="evidence" value="ECO:0007669"/>
    <property type="project" value="UniProtKB-KW"/>
</dbReference>
<dbReference type="InterPro" id="IPR005252">
    <property type="entry name" value="CoaBC"/>
</dbReference>
<dbReference type="Pfam" id="PF04127">
    <property type="entry name" value="DFP"/>
    <property type="match status" value="1"/>
</dbReference>
<evidence type="ECO:0000313" key="8">
    <source>
        <dbReference type="Proteomes" id="UP000462066"/>
    </source>
</evidence>
<feature type="binding site" evidence="3">
    <location>
        <begin position="341"/>
        <end position="344"/>
    </location>
    <ligand>
        <name>CTP</name>
        <dbReference type="ChEBI" id="CHEBI:37563"/>
    </ligand>
</feature>
<dbReference type="SUPFAM" id="SSF52507">
    <property type="entry name" value="Homo-oligomeric flavin-containing Cys decarboxylases, HFCD"/>
    <property type="match status" value="1"/>
</dbReference>
<dbReference type="NCBIfam" id="TIGR00521">
    <property type="entry name" value="coaBC_dfp"/>
    <property type="match status" value="1"/>
</dbReference>
<keyword evidence="2 3" id="KW-0456">Lyase</keyword>
<gene>
    <name evidence="3 7" type="primary">coaBC</name>
    <name evidence="7" type="ORF">B1992_06530</name>
</gene>
<evidence type="ECO:0000256" key="4">
    <source>
        <dbReference type="RuleBase" id="RU364078"/>
    </source>
</evidence>
<keyword evidence="3 4" id="KW-0436">Ligase</keyword>
<accession>A0A7V8GNN9</accession>
<evidence type="ECO:0000256" key="2">
    <source>
        <dbReference type="ARBA" id="ARBA00023239"/>
    </source>
</evidence>
<dbReference type="UniPathway" id="UPA00241">
    <property type="reaction ID" value="UER00353"/>
</dbReference>
<proteinExistence type="inferred from homology"/>
<feature type="region of interest" description="Phosphopantothenoylcysteine decarboxylase" evidence="3">
    <location>
        <begin position="1"/>
        <end position="225"/>
    </location>
</feature>
<feature type="region of interest" description="Phosphopantothenate--cysteine ligase" evidence="3">
    <location>
        <begin position="226"/>
        <end position="436"/>
    </location>
</feature>
<comment type="function">
    <text evidence="4">Catalyzes two steps in the biosynthesis of coenzyme A. In the first step cysteine is conjugated to 4'-phosphopantothenate to form 4-phosphopantothenoylcysteine, in the latter compound is decarboxylated to form 4'-phosphopantotheine.</text>
</comment>
<keyword evidence="3" id="KW-0479">Metal-binding</keyword>
<comment type="cofactor">
    <cofactor evidence="3">
        <name>FMN</name>
        <dbReference type="ChEBI" id="CHEBI:58210"/>
    </cofactor>
    <text evidence="3">Binds 1 FMN per subunit.</text>
</comment>
<dbReference type="PANTHER" id="PTHR14359">
    <property type="entry name" value="HOMO-OLIGOMERIC FLAVIN CONTAINING CYS DECARBOXYLASE FAMILY"/>
    <property type="match status" value="1"/>
</dbReference>
<feature type="domain" description="DNA/pantothenate metabolism flavoprotein C-terminal" evidence="6">
    <location>
        <begin position="221"/>
        <end position="432"/>
    </location>
</feature>
<sequence length="436" mass="45010">MAGAGDRSIAALGVSLAANLRVGSSHVSASATALAGQRILLCVGGGIAAYKSLELVRRLRDAGAAVQVAMTAGAQQFVTPLSFQALSGHPTRTTLWDGAAEQAMGHLELARWAERVVVAPATADLLARLAHGLADDLVATLCLATEAPLAVVPAMNHRMWRHPATEANVAALRARGVQVIGPDDGPLAEGESGPGRLSEPEAIVAALAGTAGPAVVASGLLQGLKVVVSAGPTYEDLDPVRYLGNRSSGKMGFAVADAAARQGAQVVLVSGPVQLETPRGVRRMDVRSAAQMRQAVADALPADIYVGAAAVADYTARAFSPSKIKKTGTGQSLVLDLVRTPDILAEVAQRADAGLKLVVGFAAETDNVADYARQKLTAKRLDLIVANRVGVPGSGFESDDNAMTAYWPGGERDFPPAPKVRLADGLVELIAERLRA</sequence>
<evidence type="ECO:0000256" key="1">
    <source>
        <dbReference type="ARBA" id="ARBA00022793"/>
    </source>
</evidence>
<evidence type="ECO:0000256" key="3">
    <source>
        <dbReference type="HAMAP-Rule" id="MF_02225"/>
    </source>
</evidence>
<dbReference type="PANTHER" id="PTHR14359:SF6">
    <property type="entry name" value="PHOSPHOPANTOTHENOYLCYSTEINE DECARBOXYLASE"/>
    <property type="match status" value="1"/>
</dbReference>
<dbReference type="InterPro" id="IPR007085">
    <property type="entry name" value="DNA/pantothenate-metab_flavo_C"/>
</dbReference>
<comment type="function">
    <text evidence="3">Catalyzes two sequential steps in the biosynthesis of coenzyme A. In the first step cysteine is conjugated to 4'-phosphopantothenate to form 4-phosphopantothenoylcysteine. In the second step the latter compound is decarboxylated to form 4'-phosphopantotheine.</text>
</comment>
<dbReference type="GO" id="GO:0071513">
    <property type="term" value="C:phosphopantothenoylcysteine decarboxylase complex"/>
    <property type="evidence" value="ECO:0007669"/>
    <property type="project" value="TreeGrafter"/>
</dbReference>
<dbReference type="GO" id="GO:0015937">
    <property type="term" value="P:coenzyme A biosynthetic process"/>
    <property type="evidence" value="ECO:0007669"/>
    <property type="project" value="UniProtKB-UniRule"/>
</dbReference>
<dbReference type="Pfam" id="PF02441">
    <property type="entry name" value="Flavoprotein"/>
    <property type="match status" value="1"/>
</dbReference>
<reference evidence="7 8" key="1">
    <citation type="submission" date="2017-10" db="EMBL/GenBank/DDBJ databases">
        <title>Whole genome sequencing of Pseudoxanthomonas broegbernensis DSM 12573(T).</title>
        <authorList>
            <person name="Kumar S."/>
            <person name="Bansal K."/>
            <person name="Kaur A."/>
            <person name="Patil P."/>
            <person name="Sharma S."/>
            <person name="Patil P.B."/>
        </authorList>
    </citation>
    <scope>NUCLEOTIDE SEQUENCE [LARGE SCALE GENOMIC DNA]</scope>
    <source>
        <strain evidence="7 8">DSM 12573</strain>
    </source>
</reference>
<keyword evidence="3" id="KW-0460">Magnesium</keyword>
<dbReference type="HAMAP" id="MF_02225">
    <property type="entry name" value="CoaBC"/>
    <property type="match status" value="1"/>
</dbReference>
<dbReference type="InterPro" id="IPR036551">
    <property type="entry name" value="Flavin_trans-like"/>
</dbReference>
<feature type="binding site" evidence="3">
    <location>
        <position position="361"/>
    </location>
    <ligand>
        <name>CTP</name>
        <dbReference type="ChEBI" id="CHEBI:37563"/>
    </ligand>
</feature>
<dbReference type="Gene3D" id="3.40.50.1950">
    <property type="entry name" value="Flavin prenyltransferase-like"/>
    <property type="match status" value="1"/>
</dbReference>
<dbReference type="GO" id="GO:0004633">
    <property type="term" value="F:phosphopantothenoylcysteine decarboxylase activity"/>
    <property type="evidence" value="ECO:0007669"/>
    <property type="project" value="UniProtKB-UniRule"/>
</dbReference>
<dbReference type="InterPro" id="IPR035929">
    <property type="entry name" value="CoaB-like_sf"/>
</dbReference>
<keyword evidence="1 3" id="KW-0210">Decarboxylase</keyword>
<feature type="domain" description="Flavoprotein" evidence="5">
    <location>
        <begin position="38"/>
        <end position="207"/>
    </location>
</feature>
<comment type="cofactor">
    <cofactor evidence="3">
        <name>Mg(2+)</name>
        <dbReference type="ChEBI" id="CHEBI:18420"/>
    </cofactor>
</comment>
<protein>
    <recommendedName>
        <fullName evidence="3">Coenzyme A biosynthesis bifunctional protein CoaBC</fullName>
    </recommendedName>
    <alternativeName>
        <fullName evidence="3">DNA/pantothenate metabolism flavoprotein</fullName>
    </alternativeName>
    <alternativeName>
        <fullName evidence="3">Phosphopantothenoylcysteine synthetase/decarboxylase</fullName>
        <shortName evidence="3">PPCS-PPCDC</shortName>
    </alternativeName>
    <domain>
        <recommendedName>
            <fullName evidence="3">Phosphopantothenoylcysteine decarboxylase</fullName>
            <shortName evidence="3">PPC decarboxylase</shortName>
            <shortName evidence="3">PPC-DC</shortName>
            <ecNumber evidence="3">4.1.1.36</ecNumber>
        </recommendedName>
        <alternativeName>
            <fullName evidence="3">CoaC</fullName>
        </alternativeName>
    </domain>
    <domain>
        <recommendedName>
            <fullName evidence="3">Phosphopantothenate--cysteine ligase</fullName>
            <ecNumber evidence="3">6.3.2.5</ecNumber>
        </recommendedName>
        <alternativeName>
            <fullName evidence="3">CoaB</fullName>
        </alternativeName>
        <alternativeName>
            <fullName evidence="3">Phosphopantothenoylcysteine synthetase</fullName>
            <shortName evidence="3">PPC synthetase</shortName>
            <shortName evidence="3">PPC-S</shortName>
        </alternativeName>
    </domain>
</protein>
<organism evidence="7 8">
    <name type="scientific">Pseudoxanthomonas broegbernensis</name>
    <dbReference type="NCBI Taxonomy" id="83619"/>
    <lineage>
        <taxon>Bacteria</taxon>
        <taxon>Pseudomonadati</taxon>
        <taxon>Pseudomonadota</taxon>
        <taxon>Gammaproteobacteria</taxon>
        <taxon>Lysobacterales</taxon>
        <taxon>Lysobacteraceae</taxon>
        <taxon>Pseudoxanthomonas</taxon>
    </lineage>
</organism>
<feature type="binding site" evidence="3">
    <location>
        <position position="313"/>
    </location>
    <ligand>
        <name>CTP</name>
        <dbReference type="ChEBI" id="CHEBI:37563"/>
    </ligand>
</feature>
<dbReference type="GO" id="GO:0010181">
    <property type="term" value="F:FMN binding"/>
    <property type="evidence" value="ECO:0007669"/>
    <property type="project" value="UniProtKB-UniRule"/>
</dbReference>
<comment type="catalytic activity">
    <reaction evidence="3 4">
        <text>N-[(R)-4-phosphopantothenoyl]-L-cysteine + H(+) = (R)-4'-phosphopantetheine + CO2</text>
        <dbReference type="Rhea" id="RHEA:16793"/>
        <dbReference type="ChEBI" id="CHEBI:15378"/>
        <dbReference type="ChEBI" id="CHEBI:16526"/>
        <dbReference type="ChEBI" id="CHEBI:59458"/>
        <dbReference type="ChEBI" id="CHEBI:61723"/>
        <dbReference type="EC" id="4.1.1.36"/>
    </reaction>
</comment>